<accession>A0A3N1P004</accession>
<evidence type="ECO:0000313" key="2">
    <source>
        <dbReference type="Proteomes" id="UP000273643"/>
    </source>
</evidence>
<dbReference type="Proteomes" id="UP000273643">
    <property type="component" value="Unassembled WGS sequence"/>
</dbReference>
<name>A0A3N1P004_9GAMM</name>
<evidence type="ECO:0000313" key="1">
    <source>
        <dbReference type="EMBL" id="ROQ20928.1"/>
    </source>
</evidence>
<proteinExistence type="predicted"/>
<dbReference type="OrthoDB" id="7594952at2"/>
<gene>
    <name evidence="1" type="ORF">EDC38_1546</name>
</gene>
<organism evidence="1 2">
    <name type="scientific">Marinimicrobium koreense</name>
    <dbReference type="NCBI Taxonomy" id="306545"/>
    <lineage>
        <taxon>Bacteria</taxon>
        <taxon>Pseudomonadati</taxon>
        <taxon>Pseudomonadota</taxon>
        <taxon>Gammaproteobacteria</taxon>
        <taxon>Cellvibrionales</taxon>
        <taxon>Cellvibrionaceae</taxon>
        <taxon>Marinimicrobium</taxon>
    </lineage>
</organism>
<comment type="caution">
    <text evidence="1">The sequence shown here is derived from an EMBL/GenBank/DDBJ whole genome shotgun (WGS) entry which is preliminary data.</text>
</comment>
<dbReference type="EMBL" id="RJUK01000001">
    <property type="protein sequence ID" value="ROQ20928.1"/>
    <property type="molecule type" value="Genomic_DNA"/>
</dbReference>
<keyword evidence="2" id="KW-1185">Reference proteome</keyword>
<protein>
    <submittedName>
        <fullName evidence="1">Uncharacterized protein</fullName>
    </submittedName>
</protein>
<sequence length="201" mass="24022">MPLKIENDDQLRGVQYQVSEGVQAIQDYLVHRNCEDGRIKFPWGYIRRANIHLERYFFISDQILRRNFAYALIGSDVFRWILNRTTIKGVARDMIIKENICLMAQLIESLTYDILRPHYSKKQINNYKKRTNLLHEAGIITEKLRTELNWVWDARQSQHLFLMEIREHDHYDIKQSNRAVRAASKLRDLVEARFNERGSLM</sequence>
<dbReference type="AlphaFoldDB" id="A0A3N1P004"/>
<reference evidence="1 2" key="1">
    <citation type="submission" date="2018-11" db="EMBL/GenBank/DDBJ databases">
        <title>Genomic Encyclopedia of Type Strains, Phase IV (KMG-IV): sequencing the most valuable type-strain genomes for metagenomic binning, comparative biology and taxonomic classification.</title>
        <authorList>
            <person name="Goeker M."/>
        </authorList>
    </citation>
    <scope>NUCLEOTIDE SEQUENCE [LARGE SCALE GENOMIC DNA]</scope>
    <source>
        <strain evidence="1 2">DSM 16974</strain>
    </source>
</reference>
<dbReference type="RefSeq" id="WP_123638000.1">
    <property type="nucleotide sequence ID" value="NZ_RJUK01000001.1"/>
</dbReference>